<dbReference type="SUPFAM" id="SSF48498">
    <property type="entry name" value="Tetracyclin repressor-like, C-terminal domain"/>
    <property type="match status" value="1"/>
</dbReference>
<gene>
    <name evidence="6" type="ORF">OUY24_33230</name>
</gene>
<evidence type="ECO:0000313" key="7">
    <source>
        <dbReference type="Proteomes" id="UP001212498"/>
    </source>
</evidence>
<name>A0ABT4T8A8_9ACTN</name>
<accession>A0ABT4T8A8</accession>
<reference evidence="6 7" key="1">
    <citation type="submission" date="2022-11" db="EMBL/GenBank/DDBJ databases">
        <title>Nonomuraea corallina sp. nov., a new species of the genus Nonomuraea isolated from sea side sediment in Thai sea.</title>
        <authorList>
            <person name="Ngamcharungchit C."/>
            <person name="Matsumoto A."/>
            <person name="Suriyachadkun C."/>
            <person name="Panbangred W."/>
            <person name="Inahashi Y."/>
            <person name="Intra B."/>
        </authorList>
    </citation>
    <scope>NUCLEOTIDE SEQUENCE [LARGE SCALE GENOMIC DNA]</scope>
    <source>
        <strain evidence="6 7">DSM 43553</strain>
    </source>
</reference>
<dbReference type="Proteomes" id="UP001212498">
    <property type="component" value="Unassembled WGS sequence"/>
</dbReference>
<dbReference type="InterPro" id="IPR025996">
    <property type="entry name" value="MT1864/Rv1816-like_C"/>
</dbReference>
<protein>
    <submittedName>
        <fullName evidence="6">TetR/AcrR family transcriptional regulator</fullName>
    </submittedName>
</protein>
<dbReference type="RefSeq" id="WP_271279126.1">
    <property type="nucleotide sequence ID" value="NZ_BAABFD010000002.1"/>
</dbReference>
<dbReference type="Pfam" id="PF00440">
    <property type="entry name" value="TetR_N"/>
    <property type="match status" value="1"/>
</dbReference>
<dbReference type="InterPro" id="IPR009057">
    <property type="entry name" value="Homeodomain-like_sf"/>
</dbReference>
<dbReference type="PROSITE" id="PS50977">
    <property type="entry name" value="HTH_TETR_2"/>
    <property type="match status" value="1"/>
</dbReference>
<dbReference type="SUPFAM" id="SSF46689">
    <property type="entry name" value="Homeodomain-like"/>
    <property type="match status" value="1"/>
</dbReference>
<evidence type="ECO:0000313" key="6">
    <source>
        <dbReference type="EMBL" id="MDA0645514.1"/>
    </source>
</evidence>
<dbReference type="InterPro" id="IPR050109">
    <property type="entry name" value="HTH-type_TetR-like_transc_reg"/>
</dbReference>
<dbReference type="PRINTS" id="PR00455">
    <property type="entry name" value="HTHTETR"/>
</dbReference>
<keyword evidence="2 4" id="KW-0238">DNA-binding</keyword>
<feature type="domain" description="HTH tetR-type" evidence="5">
    <location>
        <begin position="14"/>
        <end position="74"/>
    </location>
</feature>
<feature type="DNA-binding region" description="H-T-H motif" evidence="4">
    <location>
        <begin position="37"/>
        <end position="56"/>
    </location>
</feature>
<dbReference type="InterPro" id="IPR001647">
    <property type="entry name" value="HTH_TetR"/>
</dbReference>
<dbReference type="InterPro" id="IPR036271">
    <property type="entry name" value="Tet_transcr_reg_TetR-rel_C_sf"/>
</dbReference>
<evidence type="ECO:0000256" key="1">
    <source>
        <dbReference type="ARBA" id="ARBA00023015"/>
    </source>
</evidence>
<dbReference type="PANTHER" id="PTHR30055">
    <property type="entry name" value="HTH-TYPE TRANSCRIPTIONAL REGULATOR RUTR"/>
    <property type="match status" value="1"/>
</dbReference>
<dbReference type="Gene3D" id="1.10.357.10">
    <property type="entry name" value="Tetracycline Repressor, domain 2"/>
    <property type="match status" value="1"/>
</dbReference>
<evidence type="ECO:0000259" key="5">
    <source>
        <dbReference type="PROSITE" id="PS50977"/>
    </source>
</evidence>
<dbReference type="Pfam" id="PF13305">
    <property type="entry name" value="TetR_C_33"/>
    <property type="match status" value="1"/>
</dbReference>
<dbReference type="PANTHER" id="PTHR30055:SF220">
    <property type="entry name" value="TETR-FAMILY REGULATORY PROTEIN"/>
    <property type="match status" value="1"/>
</dbReference>
<evidence type="ECO:0000256" key="4">
    <source>
        <dbReference type="PROSITE-ProRule" id="PRU00335"/>
    </source>
</evidence>
<sequence length="210" mass="22403">MSSPTAPRRRYHHGDLRAGLVREGIALLAETGVAGFSVAKVAVRAGVSSAAPYRHFPDREALLAACAAAVIGEITDLLAEAAERAGPDPADRLAATASAYTRYALDHRAGVELVYTHDFPAEHCQTVHEQSRRLTDTLTRLAADVLPADTPWAELLDFVYVHLSTAHGYATLLAKGGRLPRDADAHAARARTAARDHIAGYLARRAAGQP</sequence>
<keyword evidence="1" id="KW-0805">Transcription regulation</keyword>
<evidence type="ECO:0000256" key="2">
    <source>
        <dbReference type="ARBA" id="ARBA00023125"/>
    </source>
</evidence>
<keyword evidence="7" id="KW-1185">Reference proteome</keyword>
<evidence type="ECO:0000256" key="3">
    <source>
        <dbReference type="ARBA" id="ARBA00023163"/>
    </source>
</evidence>
<dbReference type="EMBL" id="JAPNUD010000142">
    <property type="protein sequence ID" value="MDA0645514.1"/>
    <property type="molecule type" value="Genomic_DNA"/>
</dbReference>
<organism evidence="6 7">
    <name type="scientific">Nonomuraea ferruginea</name>
    <dbReference type="NCBI Taxonomy" id="46174"/>
    <lineage>
        <taxon>Bacteria</taxon>
        <taxon>Bacillati</taxon>
        <taxon>Actinomycetota</taxon>
        <taxon>Actinomycetes</taxon>
        <taxon>Streptosporangiales</taxon>
        <taxon>Streptosporangiaceae</taxon>
        <taxon>Nonomuraea</taxon>
    </lineage>
</organism>
<comment type="caution">
    <text evidence="6">The sequence shown here is derived from an EMBL/GenBank/DDBJ whole genome shotgun (WGS) entry which is preliminary data.</text>
</comment>
<proteinExistence type="predicted"/>
<keyword evidence="3" id="KW-0804">Transcription</keyword>